<evidence type="ECO:0000256" key="1">
    <source>
        <dbReference type="ARBA" id="ARBA00001936"/>
    </source>
</evidence>
<name>A0A7S4NYQ4_GUITH</name>
<dbReference type="GO" id="GO:0005737">
    <property type="term" value="C:cytoplasm"/>
    <property type="evidence" value="ECO:0007669"/>
    <property type="project" value="InterPro"/>
</dbReference>
<keyword evidence="5" id="KW-0464">Manganese</keyword>
<dbReference type="GO" id="GO:0046872">
    <property type="term" value="F:metal ion binding"/>
    <property type="evidence" value="ECO:0007669"/>
    <property type="project" value="UniProtKB-KW"/>
</dbReference>
<dbReference type="InterPro" id="IPR038763">
    <property type="entry name" value="DHH_sf"/>
</dbReference>
<gene>
    <name evidence="9" type="ORF">GTHE00462_LOCUS25768</name>
</gene>
<dbReference type="PANTHER" id="PTHR12112:SF22">
    <property type="entry name" value="MANGANESE-DEPENDENT INORGANIC PYROPHOSPHATASE-RELATED"/>
    <property type="match status" value="1"/>
</dbReference>
<evidence type="ECO:0000256" key="6">
    <source>
        <dbReference type="ARBA" id="ARBA00032535"/>
    </source>
</evidence>
<sequence>MVGSSNSFTQFYLGVLVGVLAATSFSYVNRAGGGGASTTIALQDRAWPVNAEDGTVDMMFPSDAVCVGHLSPDLDSVAASIAACELYGGTPAATGAFNSETRFALKHWGVQGPQALEDLRRDEAGGRGMKFLLIDFQQTTQLHPSIAHHEVVGVIDHHALQSQTVVTSKAIPVQIKPWGSASAIVAFEFFSKKLQPKRSTMGLMLSAILSDTLNLRSPTTTSWDRKMAHRLAEETGYQSLDELASLQFKAKSEELAAMDPEDLIANDLKVFELDGKSFQGKLAISVIETTDTEPVLARVESLRSTMAKMKAHKKVEIMLVFVVDIVRLKSVAIVLGDDERSLVMASFSGAKEKTSQLIDIGPRVSRKSDMVPPITKAIVDDEWSSHRSSHREL</sequence>
<proteinExistence type="predicted"/>
<reference evidence="9" key="1">
    <citation type="submission" date="2021-01" db="EMBL/GenBank/DDBJ databases">
        <authorList>
            <person name="Corre E."/>
            <person name="Pelletier E."/>
            <person name="Niang G."/>
            <person name="Scheremetjew M."/>
            <person name="Finn R."/>
            <person name="Kale V."/>
            <person name="Holt S."/>
            <person name="Cochrane G."/>
            <person name="Meng A."/>
            <person name="Brown T."/>
            <person name="Cohen L."/>
        </authorList>
    </citation>
    <scope>NUCLEOTIDE SEQUENCE</scope>
    <source>
        <strain evidence="9">CCMP 2712</strain>
    </source>
</reference>
<dbReference type="AlphaFoldDB" id="A0A7S4NYQ4"/>
<dbReference type="SMART" id="SM01131">
    <property type="entry name" value="DHHA2"/>
    <property type="match status" value="1"/>
</dbReference>
<evidence type="ECO:0000256" key="7">
    <source>
        <dbReference type="ARBA" id="ARBA00047820"/>
    </source>
</evidence>
<comment type="cofactor">
    <cofactor evidence="1">
        <name>Mn(2+)</name>
        <dbReference type="ChEBI" id="CHEBI:29035"/>
    </cofactor>
</comment>
<dbReference type="Pfam" id="PF02833">
    <property type="entry name" value="DHHA2"/>
    <property type="match status" value="1"/>
</dbReference>
<dbReference type="SUPFAM" id="SSF64182">
    <property type="entry name" value="DHH phosphoesterases"/>
    <property type="match status" value="1"/>
</dbReference>
<organism evidence="9">
    <name type="scientific">Guillardia theta</name>
    <name type="common">Cryptophyte</name>
    <name type="synonym">Cryptomonas phi</name>
    <dbReference type="NCBI Taxonomy" id="55529"/>
    <lineage>
        <taxon>Eukaryota</taxon>
        <taxon>Cryptophyceae</taxon>
        <taxon>Pyrenomonadales</taxon>
        <taxon>Geminigeraceae</taxon>
        <taxon>Guillardia</taxon>
    </lineage>
</organism>
<keyword evidence="3" id="KW-0479">Metal-binding</keyword>
<feature type="domain" description="DHHA2" evidence="8">
    <location>
        <begin position="245"/>
        <end position="378"/>
    </location>
</feature>
<evidence type="ECO:0000256" key="3">
    <source>
        <dbReference type="ARBA" id="ARBA00022723"/>
    </source>
</evidence>
<dbReference type="Gene3D" id="3.10.310.20">
    <property type="entry name" value="DHHA2 domain"/>
    <property type="match status" value="1"/>
</dbReference>
<dbReference type="InterPro" id="IPR038222">
    <property type="entry name" value="DHHA2_dom_sf"/>
</dbReference>
<keyword evidence="4" id="KW-0378">Hydrolase</keyword>
<dbReference type="InterPro" id="IPR001667">
    <property type="entry name" value="DDH_dom"/>
</dbReference>
<dbReference type="Pfam" id="PF01368">
    <property type="entry name" value="DHH"/>
    <property type="match status" value="1"/>
</dbReference>
<dbReference type="PANTHER" id="PTHR12112">
    <property type="entry name" value="BNIP - RELATED"/>
    <property type="match status" value="1"/>
</dbReference>
<dbReference type="EC" id="3.6.1.1" evidence="2"/>
<dbReference type="GO" id="GO:0004427">
    <property type="term" value="F:inorganic diphosphate phosphatase activity"/>
    <property type="evidence" value="ECO:0007669"/>
    <property type="project" value="UniProtKB-EC"/>
</dbReference>
<protein>
    <recommendedName>
        <fullName evidence="2">inorganic diphosphatase</fullName>
        <ecNumber evidence="2">3.6.1.1</ecNumber>
    </recommendedName>
    <alternativeName>
        <fullName evidence="6">Pyrophosphate phospho-hydrolase</fullName>
    </alternativeName>
</protein>
<dbReference type="InterPro" id="IPR004097">
    <property type="entry name" value="DHHA2"/>
</dbReference>
<dbReference type="Gene3D" id="3.90.1640.10">
    <property type="entry name" value="inorganic pyrophosphatase (n-terminal core)"/>
    <property type="match status" value="1"/>
</dbReference>
<evidence type="ECO:0000259" key="8">
    <source>
        <dbReference type="SMART" id="SM01131"/>
    </source>
</evidence>
<evidence type="ECO:0000313" key="9">
    <source>
        <dbReference type="EMBL" id="CAE2318549.1"/>
    </source>
</evidence>
<evidence type="ECO:0000256" key="2">
    <source>
        <dbReference type="ARBA" id="ARBA00012146"/>
    </source>
</evidence>
<evidence type="ECO:0000256" key="4">
    <source>
        <dbReference type="ARBA" id="ARBA00022801"/>
    </source>
</evidence>
<comment type="catalytic activity">
    <reaction evidence="7">
        <text>diphosphate + H2O = 2 phosphate + H(+)</text>
        <dbReference type="Rhea" id="RHEA:24576"/>
        <dbReference type="ChEBI" id="CHEBI:15377"/>
        <dbReference type="ChEBI" id="CHEBI:15378"/>
        <dbReference type="ChEBI" id="CHEBI:33019"/>
        <dbReference type="ChEBI" id="CHEBI:43474"/>
        <dbReference type="EC" id="3.6.1.1"/>
    </reaction>
</comment>
<dbReference type="EMBL" id="HBKN01033126">
    <property type="protein sequence ID" value="CAE2318549.1"/>
    <property type="molecule type" value="Transcribed_RNA"/>
</dbReference>
<accession>A0A7S4NYQ4</accession>
<evidence type="ECO:0000256" key="5">
    <source>
        <dbReference type="ARBA" id="ARBA00023211"/>
    </source>
</evidence>